<evidence type="ECO:0000256" key="1">
    <source>
        <dbReference type="SAM" id="MobiDB-lite"/>
    </source>
</evidence>
<keyword evidence="3" id="KW-1185">Reference proteome</keyword>
<dbReference type="Proteomes" id="UP001562425">
    <property type="component" value="Unassembled WGS sequence"/>
</dbReference>
<evidence type="ECO:0000313" key="3">
    <source>
        <dbReference type="Proteomes" id="UP001562425"/>
    </source>
</evidence>
<feature type="compositionally biased region" description="Polar residues" evidence="1">
    <location>
        <begin position="140"/>
        <end position="150"/>
    </location>
</feature>
<organism evidence="2 3">
    <name type="scientific">Culex pipiens pipiens</name>
    <name type="common">Northern house mosquito</name>
    <dbReference type="NCBI Taxonomy" id="38569"/>
    <lineage>
        <taxon>Eukaryota</taxon>
        <taxon>Metazoa</taxon>
        <taxon>Ecdysozoa</taxon>
        <taxon>Arthropoda</taxon>
        <taxon>Hexapoda</taxon>
        <taxon>Insecta</taxon>
        <taxon>Pterygota</taxon>
        <taxon>Neoptera</taxon>
        <taxon>Endopterygota</taxon>
        <taxon>Diptera</taxon>
        <taxon>Nematocera</taxon>
        <taxon>Culicoidea</taxon>
        <taxon>Culicidae</taxon>
        <taxon>Culicinae</taxon>
        <taxon>Culicini</taxon>
        <taxon>Culex</taxon>
        <taxon>Culex</taxon>
    </lineage>
</organism>
<sequence>MKALLFGPRLQQRLAGNLQDHPTLSLHGSFRNTSKAIQATVPAKLIFVLISFRLRDVPKSQILITSLSSQQHSSHRFYSDEVEDKIVLRNSKKGCEREKEKERREHQEEMGRRRLWIQRRNSIGIWPTNDHDQCRRPPIKTQTKVPTASATVKHHNKTYAGHLYRHINSGSSSPPPNNYNNFNYGGGGNNYGGTGEIVASKCTSTIIKTLRNNRLR</sequence>
<gene>
    <name evidence="2" type="ORF">pipiens_006332</name>
</gene>
<accession>A0ABD1DQL1</accession>
<feature type="region of interest" description="Disordered" evidence="1">
    <location>
        <begin position="127"/>
        <end position="151"/>
    </location>
</feature>
<dbReference type="AlphaFoldDB" id="A0ABD1DQL1"/>
<comment type="caution">
    <text evidence="2">The sequence shown here is derived from an EMBL/GenBank/DDBJ whole genome shotgun (WGS) entry which is preliminary data.</text>
</comment>
<evidence type="ECO:0000313" key="2">
    <source>
        <dbReference type="EMBL" id="KAL1401888.1"/>
    </source>
</evidence>
<name>A0ABD1DQL1_CULPP</name>
<dbReference type="EMBL" id="JBEHCU010003932">
    <property type="protein sequence ID" value="KAL1401888.1"/>
    <property type="molecule type" value="Genomic_DNA"/>
</dbReference>
<reference evidence="2 3" key="1">
    <citation type="submission" date="2024-05" db="EMBL/GenBank/DDBJ databases">
        <title>Culex pipiens pipiens assembly and annotation.</title>
        <authorList>
            <person name="Alout H."/>
            <person name="Durand T."/>
        </authorList>
    </citation>
    <scope>NUCLEOTIDE SEQUENCE [LARGE SCALE GENOMIC DNA]</scope>
    <source>
        <strain evidence="2">HA-2024</strain>
        <tissue evidence="2">Whole body</tissue>
    </source>
</reference>
<proteinExistence type="predicted"/>
<protein>
    <submittedName>
        <fullName evidence="2">Uncharacterized protein</fullName>
    </submittedName>
</protein>